<name>A0ACB7ZSQ5_9AGAM</name>
<reference evidence="1" key="1">
    <citation type="journal article" date="2021" name="New Phytol.">
        <title>Evolutionary innovations through gain and loss of genes in the ectomycorrhizal Boletales.</title>
        <authorList>
            <person name="Wu G."/>
            <person name="Miyauchi S."/>
            <person name="Morin E."/>
            <person name="Kuo A."/>
            <person name="Drula E."/>
            <person name="Varga T."/>
            <person name="Kohler A."/>
            <person name="Feng B."/>
            <person name="Cao Y."/>
            <person name="Lipzen A."/>
            <person name="Daum C."/>
            <person name="Hundley H."/>
            <person name="Pangilinan J."/>
            <person name="Johnson J."/>
            <person name="Barry K."/>
            <person name="LaButti K."/>
            <person name="Ng V."/>
            <person name="Ahrendt S."/>
            <person name="Min B."/>
            <person name="Choi I.G."/>
            <person name="Park H."/>
            <person name="Plett J.M."/>
            <person name="Magnuson J."/>
            <person name="Spatafora J.W."/>
            <person name="Nagy L.G."/>
            <person name="Henrissat B."/>
            <person name="Grigoriev I.V."/>
            <person name="Yang Z.L."/>
            <person name="Xu J."/>
            <person name="Martin F.M."/>
        </authorList>
    </citation>
    <scope>NUCLEOTIDE SEQUENCE</scope>
    <source>
        <strain evidence="1">ATCC 28755</strain>
    </source>
</reference>
<keyword evidence="2" id="KW-1185">Reference proteome</keyword>
<dbReference type="EMBL" id="MU268606">
    <property type="protein sequence ID" value="KAH7904106.1"/>
    <property type="molecule type" value="Genomic_DNA"/>
</dbReference>
<protein>
    <submittedName>
        <fullName evidence="1">Uncharacterized protein</fullName>
    </submittedName>
</protein>
<accession>A0ACB7ZSQ5</accession>
<organism evidence="1 2">
    <name type="scientific">Hygrophoropsis aurantiaca</name>
    <dbReference type="NCBI Taxonomy" id="72124"/>
    <lineage>
        <taxon>Eukaryota</taxon>
        <taxon>Fungi</taxon>
        <taxon>Dikarya</taxon>
        <taxon>Basidiomycota</taxon>
        <taxon>Agaricomycotina</taxon>
        <taxon>Agaricomycetes</taxon>
        <taxon>Agaricomycetidae</taxon>
        <taxon>Boletales</taxon>
        <taxon>Coniophorineae</taxon>
        <taxon>Hygrophoropsidaceae</taxon>
        <taxon>Hygrophoropsis</taxon>
    </lineage>
</organism>
<proteinExistence type="predicted"/>
<evidence type="ECO:0000313" key="2">
    <source>
        <dbReference type="Proteomes" id="UP000790377"/>
    </source>
</evidence>
<evidence type="ECO:0000313" key="1">
    <source>
        <dbReference type="EMBL" id="KAH7904106.1"/>
    </source>
</evidence>
<dbReference type="Proteomes" id="UP000790377">
    <property type="component" value="Unassembled WGS sequence"/>
</dbReference>
<comment type="caution">
    <text evidence="1">The sequence shown here is derived from an EMBL/GenBank/DDBJ whole genome shotgun (WGS) entry which is preliminary data.</text>
</comment>
<gene>
    <name evidence="1" type="ORF">BJ138DRAFT_1184225</name>
</gene>
<sequence>MLLCVMSSDGTSRRTQGNVQGIVQTGLYILTNVATTGYATLADGKVPSSLTQTTDDGNDDIKWNVTKLSGGKYTIAGLVFANYASASSSPSSGDTVKSSANNYQWIIKQSNTAGQYLISPVDNDSLYWSLSGQSAKNVKLSDTADYWTFTRITS</sequence>